<dbReference type="RefSeq" id="XP_016234674.1">
    <property type="nucleotide sequence ID" value="XM_016381572.1"/>
</dbReference>
<evidence type="ECO:0000313" key="9">
    <source>
        <dbReference type="EMBL" id="KIW14458.1"/>
    </source>
</evidence>
<dbReference type="InterPro" id="IPR008851">
    <property type="entry name" value="TFIIF-alpha"/>
</dbReference>
<evidence type="ECO:0000256" key="1">
    <source>
        <dbReference type="ARBA" id="ARBA00004123"/>
    </source>
</evidence>
<dbReference type="AlphaFoldDB" id="A0A0D2B6H1"/>
<keyword evidence="10" id="KW-1185">Reference proteome</keyword>
<feature type="compositionally biased region" description="Low complexity" evidence="8">
    <location>
        <begin position="617"/>
        <end position="635"/>
    </location>
</feature>
<dbReference type="GO" id="GO:0003677">
    <property type="term" value="F:DNA binding"/>
    <property type="evidence" value="ECO:0007669"/>
    <property type="project" value="UniProtKB-KW"/>
</dbReference>
<dbReference type="OrthoDB" id="76676at2759"/>
<dbReference type="HOGENOM" id="CLU_025955_0_0_1"/>
<dbReference type="STRING" id="91928.A0A0D2B6H1"/>
<feature type="coiled-coil region" evidence="7">
    <location>
        <begin position="409"/>
        <end position="443"/>
    </location>
</feature>
<feature type="compositionally biased region" description="Basic and acidic residues" evidence="8">
    <location>
        <begin position="474"/>
        <end position="502"/>
    </location>
</feature>
<gene>
    <name evidence="9" type="ORF">PV08_07242</name>
</gene>
<dbReference type="VEuPathDB" id="FungiDB:PV08_07242"/>
<feature type="region of interest" description="Disordered" evidence="8">
    <location>
        <begin position="474"/>
        <end position="648"/>
    </location>
</feature>
<feature type="compositionally biased region" description="Polar residues" evidence="8">
    <location>
        <begin position="56"/>
        <end position="79"/>
    </location>
</feature>
<proteinExistence type="inferred from homology"/>
<feature type="region of interest" description="Disordered" evidence="8">
    <location>
        <begin position="141"/>
        <end position="182"/>
    </location>
</feature>
<dbReference type="GeneID" id="27334325"/>
<dbReference type="GO" id="GO:0001096">
    <property type="term" value="F:TFIIF-class transcription factor complex binding"/>
    <property type="evidence" value="ECO:0007669"/>
    <property type="project" value="TreeGrafter"/>
</dbReference>
<keyword evidence="3" id="KW-0805">Transcription regulation</keyword>
<organism evidence="9 10">
    <name type="scientific">Exophiala spinifera</name>
    <dbReference type="NCBI Taxonomy" id="91928"/>
    <lineage>
        <taxon>Eukaryota</taxon>
        <taxon>Fungi</taxon>
        <taxon>Dikarya</taxon>
        <taxon>Ascomycota</taxon>
        <taxon>Pezizomycotina</taxon>
        <taxon>Eurotiomycetes</taxon>
        <taxon>Chaetothyriomycetidae</taxon>
        <taxon>Chaetothyriales</taxon>
        <taxon>Herpotrichiellaceae</taxon>
        <taxon>Exophiala</taxon>
    </lineage>
</organism>
<dbReference type="SUPFAM" id="SSF50916">
    <property type="entry name" value="Rap30/74 interaction domains"/>
    <property type="match status" value="1"/>
</dbReference>
<keyword evidence="7" id="KW-0175">Coiled coil</keyword>
<keyword evidence="4" id="KW-0238">DNA-binding</keyword>
<dbReference type="InterPro" id="IPR011039">
    <property type="entry name" value="TFIIF_interaction"/>
</dbReference>
<evidence type="ECO:0000256" key="5">
    <source>
        <dbReference type="ARBA" id="ARBA00023163"/>
    </source>
</evidence>
<feature type="compositionally biased region" description="Basic and acidic residues" evidence="8">
    <location>
        <begin position="519"/>
        <end position="529"/>
    </location>
</feature>
<evidence type="ECO:0000256" key="3">
    <source>
        <dbReference type="ARBA" id="ARBA00023015"/>
    </source>
</evidence>
<dbReference type="GO" id="GO:0016251">
    <property type="term" value="F:RNA polymerase II general transcription initiation factor activity"/>
    <property type="evidence" value="ECO:0007669"/>
    <property type="project" value="TreeGrafter"/>
</dbReference>
<reference evidence="9 10" key="1">
    <citation type="submission" date="2015-01" db="EMBL/GenBank/DDBJ databases">
        <title>The Genome Sequence of Exophiala spinifera CBS89968.</title>
        <authorList>
            <consortium name="The Broad Institute Genomics Platform"/>
            <person name="Cuomo C."/>
            <person name="de Hoog S."/>
            <person name="Gorbushina A."/>
            <person name="Stielow B."/>
            <person name="Teixiera M."/>
            <person name="Abouelleil A."/>
            <person name="Chapman S.B."/>
            <person name="Priest M."/>
            <person name="Young S.K."/>
            <person name="Wortman J."/>
            <person name="Nusbaum C."/>
            <person name="Birren B."/>
        </authorList>
    </citation>
    <scope>NUCLEOTIDE SEQUENCE [LARGE SCALE GENOMIC DNA]</scope>
    <source>
        <strain evidence="9 10">CBS 89968</strain>
    </source>
</reference>
<dbReference type="EMBL" id="KN847496">
    <property type="protein sequence ID" value="KIW14458.1"/>
    <property type="molecule type" value="Genomic_DNA"/>
</dbReference>
<evidence type="ECO:0000256" key="8">
    <source>
        <dbReference type="SAM" id="MobiDB-lite"/>
    </source>
</evidence>
<name>A0A0D2B6H1_9EURO</name>
<dbReference type="GO" id="GO:0032968">
    <property type="term" value="P:positive regulation of transcription elongation by RNA polymerase II"/>
    <property type="evidence" value="ECO:0007669"/>
    <property type="project" value="InterPro"/>
</dbReference>
<keyword evidence="6" id="KW-0539">Nucleus</keyword>
<feature type="compositionally biased region" description="Polar residues" evidence="8">
    <location>
        <begin position="537"/>
        <end position="547"/>
    </location>
</feature>
<comment type="subcellular location">
    <subcellularLocation>
        <location evidence="1">Nucleus</location>
    </subcellularLocation>
</comment>
<protein>
    <submittedName>
        <fullName evidence="9">Uncharacterized protein</fullName>
    </submittedName>
</protein>
<evidence type="ECO:0000256" key="6">
    <source>
        <dbReference type="ARBA" id="ARBA00023242"/>
    </source>
</evidence>
<sequence>MNVGSAPAGGTAQQPLENRPVVKRKKPQSDPFFKGPKRNPAFKPQLNNHPAAPLNGQPTSKSQPPQPLTPASQRDTSLAKTAIQENERYSGFTDPRVPAEGIPYKDYKLVTTKRDLLAGLRYHILQLAGDKVVDIRNESEFPKPARLHRRDPRAPPPGHQHQLKTEEPGQPEPKDGLNAAEREELTRRKEIRQREREANLAQIAPSQNTANKRMNAFKKKTQQVFRPEFSAEDKRRIQTNYEEKLPWHLEDFDSKHCLIGSHQMGAMNSNAAFIFEPGVDASSERVRLVPIEKVYQFKPKRELAQQMTIEEVEAAMKKRGSDPEWLIRQREARIAEASRDLAAKRTKGVFTGAQTQSIAGRTGEEADLDYEDDFADDEEGDLFVDKDEDEKLAEKRIKEDQLQANFLDFKDLKEYDEAEEREKREAEARKRNFKELRKALERREHNYNHGTDSEYESSVSLHYCPLLDLTDIRNQTDSEEERERLERERIANIKKEDEDGKKSAIPSPSGTPSGRKEKRGTGSDRERARGLKRPGSPNLSEASGTDASTRKKKLKSKHLSSSQPTPSVSRPMSPANVPGQVRKRPGAGSDTDAGVSDRDGGAMSDASRARKIKLKMSASPPATSPPSRTGSPAPGIVGGAPSPTQAPTAFPSVQEIKNAIPSHGITIKDLMKIVAHPRERRGEFVNLVKEVAKMDKERNVLVLK</sequence>
<evidence type="ECO:0000256" key="2">
    <source>
        <dbReference type="ARBA" id="ARBA00005249"/>
    </source>
</evidence>
<feature type="region of interest" description="Disordered" evidence="8">
    <location>
        <begin position="1"/>
        <end position="98"/>
    </location>
</feature>
<dbReference type="PANTHER" id="PTHR13011:SF0">
    <property type="entry name" value="GENERAL TRANSCRIPTION FACTOR IIF SUBUNIT 1"/>
    <property type="match status" value="1"/>
</dbReference>
<feature type="compositionally biased region" description="Basic and acidic residues" evidence="8">
    <location>
        <begin position="163"/>
        <end position="182"/>
    </location>
</feature>
<dbReference type="PANTHER" id="PTHR13011">
    <property type="entry name" value="TFIIF-ALPHA"/>
    <property type="match status" value="1"/>
</dbReference>
<accession>A0A0D2B6H1</accession>
<dbReference type="Proteomes" id="UP000053328">
    <property type="component" value="Unassembled WGS sequence"/>
</dbReference>
<keyword evidence="5" id="KW-0804">Transcription</keyword>
<comment type="similarity">
    <text evidence="2">Belongs to the TFIIF alpha subunit family.</text>
</comment>
<evidence type="ECO:0000256" key="7">
    <source>
        <dbReference type="SAM" id="Coils"/>
    </source>
</evidence>
<evidence type="ECO:0000256" key="4">
    <source>
        <dbReference type="ARBA" id="ARBA00023125"/>
    </source>
</evidence>
<dbReference type="GO" id="GO:0006367">
    <property type="term" value="P:transcription initiation at RNA polymerase II promoter"/>
    <property type="evidence" value="ECO:0007669"/>
    <property type="project" value="InterPro"/>
</dbReference>
<evidence type="ECO:0000313" key="10">
    <source>
        <dbReference type="Proteomes" id="UP000053328"/>
    </source>
</evidence>
<dbReference type="GO" id="GO:0005674">
    <property type="term" value="C:transcription factor TFIIF complex"/>
    <property type="evidence" value="ECO:0007669"/>
    <property type="project" value="TreeGrafter"/>
</dbReference>